<feature type="region of interest" description="Disordered" evidence="10">
    <location>
        <begin position="535"/>
        <end position="597"/>
    </location>
</feature>
<dbReference type="Pfam" id="PF00664">
    <property type="entry name" value="ABC_membrane"/>
    <property type="match status" value="2"/>
</dbReference>
<evidence type="ECO:0000256" key="1">
    <source>
        <dbReference type="ARBA" id="ARBA00004141"/>
    </source>
</evidence>
<dbReference type="CDD" id="cd18606">
    <property type="entry name" value="ABC_6TM_YOR1_D2_like"/>
    <property type="match status" value="1"/>
</dbReference>
<feature type="transmembrane region" description="Helical" evidence="11">
    <location>
        <begin position="427"/>
        <end position="450"/>
    </location>
</feature>
<dbReference type="CDD" id="cd03250">
    <property type="entry name" value="ABCC_MRP_domain1"/>
    <property type="match status" value="1"/>
</dbReference>
<evidence type="ECO:0000259" key="13">
    <source>
        <dbReference type="PROSITE" id="PS50929"/>
    </source>
</evidence>
<dbReference type="FunFam" id="3.40.50.300:FF:000630">
    <property type="entry name" value="ATP-binding cassette (ABC) transporter, putative"/>
    <property type="match status" value="1"/>
</dbReference>
<feature type="domain" description="ABC transmembrane type-1" evidence="13">
    <location>
        <begin position="278"/>
        <end position="486"/>
    </location>
</feature>
<dbReference type="InterPro" id="IPR027417">
    <property type="entry name" value="P-loop_NTPase"/>
</dbReference>
<evidence type="ECO:0000256" key="10">
    <source>
        <dbReference type="SAM" id="MobiDB-lite"/>
    </source>
</evidence>
<evidence type="ECO:0000256" key="6">
    <source>
        <dbReference type="ARBA" id="ARBA00022840"/>
    </source>
</evidence>
<comment type="subcellular location">
    <subcellularLocation>
        <location evidence="1">Membrane</location>
        <topology evidence="1">Multi-pass membrane protein</topology>
    </subcellularLocation>
</comment>
<dbReference type="PANTHER" id="PTHR24223:SF456">
    <property type="entry name" value="MULTIDRUG RESISTANCE-ASSOCIATED PROTEIN LETHAL(2)03659"/>
    <property type="match status" value="1"/>
</dbReference>
<evidence type="ECO:0000256" key="7">
    <source>
        <dbReference type="ARBA" id="ARBA00022989"/>
    </source>
</evidence>
<comment type="similarity">
    <text evidence="2">Belongs to the ABC transporter superfamily. ABCC family. Conjugate transporter (TC 3.A.1.208) subfamily.</text>
</comment>
<dbReference type="SMART" id="SM00382">
    <property type="entry name" value="AAA"/>
    <property type="match status" value="2"/>
</dbReference>
<dbReference type="InterPro" id="IPR050173">
    <property type="entry name" value="ABC_transporter_C-like"/>
</dbReference>
<feature type="transmembrane region" description="Helical" evidence="11">
    <location>
        <begin position="1121"/>
        <end position="1141"/>
    </location>
</feature>
<dbReference type="Gene3D" id="3.40.50.300">
    <property type="entry name" value="P-loop containing nucleotide triphosphate hydrolases"/>
    <property type="match status" value="2"/>
</dbReference>
<comment type="caution">
    <text evidence="14">The sequence shown here is derived from an EMBL/GenBank/DDBJ whole genome shotgun (WGS) entry which is preliminary data.</text>
</comment>
<accession>A0A9P5NG18</accession>
<proteinExistence type="inferred from homology"/>
<dbReference type="PROSITE" id="PS50893">
    <property type="entry name" value="ABC_TRANSPORTER_2"/>
    <property type="match status" value="2"/>
</dbReference>
<dbReference type="SUPFAM" id="SSF90123">
    <property type="entry name" value="ABC transporter transmembrane region"/>
    <property type="match status" value="2"/>
</dbReference>
<keyword evidence="6" id="KW-0067">ATP-binding</keyword>
<dbReference type="GO" id="GO:0016887">
    <property type="term" value="F:ATP hydrolysis activity"/>
    <property type="evidence" value="ECO:0007669"/>
    <property type="project" value="InterPro"/>
</dbReference>
<name>A0A9P5NG18_GYMJU</name>
<feature type="transmembrane region" description="Helical" evidence="11">
    <location>
        <begin position="887"/>
        <end position="907"/>
    </location>
</feature>
<reference evidence="14" key="1">
    <citation type="submission" date="2020-11" db="EMBL/GenBank/DDBJ databases">
        <authorList>
            <consortium name="DOE Joint Genome Institute"/>
            <person name="Ahrendt S."/>
            <person name="Riley R."/>
            <person name="Andreopoulos W."/>
            <person name="LaButti K."/>
            <person name="Pangilinan J."/>
            <person name="Ruiz-duenas F.J."/>
            <person name="Barrasa J.M."/>
            <person name="Sanchez-Garcia M."/>
            <person name="Camarero S."/>
            <person name="Miyauchi S."/>
            <person name="Serrano A."/>
            <person name="Linde D."/>
            <person name="Babiker R."/>
            <person name="Drula E."/>
            <person name="Ayuso-Fernandez I."/>
            <person name="Pacheco R."/>
            <person name="Padilla G."/>
            <person name="Ferreira P."/>
            <person name="Barriuso J."/>
            <person name="Kellner H."/>
            <person name="Castanera R."/>
            <person name="Alfaro M."/>
            <person name="Ramirez L."/>
            <person name="Pisabarro A.G."/>
            <person name="Kuo A."/>
            <person name="Tritt A."/>
            <person name="Lipzen A."/>
            <person name="He G."/>
            <person name="Yan M."/>
            <person name="Ng V."/>
            <person name="Cullen D."/>
            <person name="Martin F."/>
            <person name="Rosso M.-N."/>
            <person name="Henrissat B."/>
            <person name="Hibbett D."/>
            <person name="Martinez A.T."/>
            <person name="Grigoriev I.V."/>
        </authorList>
    </citation>
    <scope>NUCLEOTIDE SEQUENCE</scope>
    <source>
        <strain evidence="14">AH 44721</strain>
    </source>
</reference>
<sequence length="1461" mass="162177">MKLPFSDYFRPTPLPPGFGRGKVLPEGSATFLSKFTFQWLGPFLEVGFSRPLQEDDFWELPRARLTATLSDEVENNFYRRCPPEKRPRSMKLSDIGQASNDSNKHVSEKSEEELQDSAEKNVEELGGIEHPADALTAESTQTAVPPDVDQLPGTKTKKKTDSKAWSCFGQRKKAVKKSVYDESLVKAIYRTFMVRIWFSGAMKLFSDTLKTTTPLVTKVLLTWLTESYAYSRANEEERTFLTKPRGVGYGVGVAFALFIMQGESNGVMQMTNHFMQTAQTTGLALRTGLIGTIFRKALRLSGRARVDHTVGQITTMISTDATRLDRFSFFAHNLWVAPIQIAIGIGLLIGNVMMLGFPLQFILVRVMFTQRKKGVKITDRRIRLTTEVLLGIRLIKFYAWEDFYVQQISSLRKSEIAAVRKAAVARAFLLAMVTFIPVLSSILSFITYALSGHTLNVAIIFSSLQLFNIIRAPLIYFPFVFSALSDALVALGRIGTFLTAEDLPDPYPVDEKEAVAIEVDGDFVWETVFNPIKDEGGKFGGRGGPGGRGGGPGRGGRTSGDKSKKDSVSNAKTSSKKKWWQRSGEKDQTAPTILPTTATDSEKVRAFIGIVGRVGSGKSSVLQAMIGEMRRTRGEVKFGGRVSYAPQTPWIRNATLRENILFGRPDDEERFADIRVVIQACNLDHDLEVLPNGENTEIGEKGINLSGGKSTHYRSFSSFDQYLNDMIRPAFLSSSGLLRRDIVLLDDPLSAVDAYVGRNILENCLLSGPLANRTRILVTHALHVLDKTDYIYVMDNGKIIEQGTYQDLMVNGPTFSGIIEEYGSLEAELEDEGIEDPSKVKAKKGPRANDDSTEEGGPKKASGALMQQEERNTGAVTWSTYANYLKYAGGVLWGPFILLILTLTQGAQVGNNLFLGFWTSQSIHGFRQGDYMAVYAALGMAQAIFQFILGFSFAILSLIASLRLFRTALKAVLRSPVSFFDTTPMGRILSRLSKDQDTLDNELSLTLLQFLSTFSSVMGTVGLVFYTFPYLGILFVPLSIMYWLVATYYRRSSVETKRLDSLMRSILYGSFTETFTGLATIRAYREQERSIKDAERGLDLENRAYYMTISIQRWLGVRLDLFGNILILGIGLFAAGFSHSVNPAKIGVVLSYSLGTDMVSQFAQNEQNMNAVERVLHYAELEPEGDSTTPNDPPPSWPSEGMIEFTNVDLAYREGLPLVLKGVSFSVQPGEKIGIVGRTGAGKSSLLQALFRTVEVQRGKIEIDNYDIRDVGLDILRSRLALVPQDGTLFLGTLRENWIRKGWRTDAELISALQRVSLLPKSGKVDPVVESKFSLDSTVGDEGGNFSAGEKQLLALCRALVKNSKIIVLDEATSSVDVQTDATLQRTIQVEFASSTLLCIAHRLNTIAYYDRVLVMDQGKVAEFDTVLNLYDNETSIFRSLCDEANLSRADILRIRRSMKT</sequence>
<protein>
    <submittedName>
        <fullName evidence="14">ATP-dependent bile acid permease</fullName>
    </submittedName>
</protein>
<keyword evidence="3" id="KW-0813">Transport</keyword>
<evidence type="ECO:0000256" key="4">
    <source>
        <dbReference type="ARBA" id="ARBA00022692"/>
    </source>
</evidence>
<dbReference type="InterPro" id="IPR036640">
    <property type="entry name" value="ABC1_TM_sf"/>
</dbReference>
<feature type="transmembrane region" description="Helical" evidence="11">
    <location>
        <begin position="341"/>
        <end position="364"/>
    </location>
</feature>
<dbReference type="Pfam" id="PF00005">
    <property type="entry name" value="ABC_tran"/>
    <property type="match status" value="2"/>
</dbReference>
<feature type="region of interest" description="Disordered" evidence="10">
    <location>
        <begin position="137"/>
        <end position="158"/>
    </location>
</feature>
<feature type="transmembrane region" description="Helical" evidence="11">
    <location>
        <begin position="470"/>
        <end position="491"/>
    </location>
</feature>
<evidence type="ECO:0000256" key="9">
    <source>
        <dbReference type="ARBA" id="ARBA00023180"/>
    </source>
</evidence>
<dbReference type="Proteomes" id="UP000724874">
    <property type="component" value="Unassembled WGS sequence"/>
</dbReference>
<dbReference type="InterPro" id="IPR017871">
    <property type="entry name" value="ABC_transporter-like_CS"/>
</dbReference>
<dbReference type="GO" id="GO:0005524">
    <property type="term" value="F:ATP binding"/>
    <property type="evidence" value="ECO:0007669"/>
    <property type="project" value="UniProtKB-KW"/>
</dbReference>
<feature type="domain" description="ABC transmembrane type-1" evidence="13">
    <location>
        <begin position="896"/>
        <end position="1154"/>
    </location>
</feature>
<dbReference type="FunFam" id="1.20.1560.10:FF:000010">
    <property type="entry name" value="Multidrug resistance-associated ABC transporter"/>
    <property type="match status" value="1"/>
</dbReference>
<dbReference type="GO" id="GO:0140359">
    <property type="term" value="F:ABC-type transporter activity"/>
    <property type="evidence" value="ECO:0007669"/>
    <property type="project" value="InterPro"/>
</dbReference>
<feature type="compositionally biased region" description="Gly residues" evidence="10">
    <location>
        <begin position="538"/>
        <end position="558"/>
    </location>
</feature>
<dbReference type="FunFam" id="1.20.1560.10:FF:000006">
    <property type="entry name" value="ATP-binding cassette, sub-family C (CFTR/MRP), member 9"/>
    <property type="match status" value="1"/>
</dbReference>
<feature type="transmembrane region" description="Helical" evidence="11">
    <location>
        <begin position="1030"/>
        <end position="1049"/>
    </location>
</feature>
<dbReference type="OrthoDB" id="6500128at2759"/>
<keyword evidence="7 11" id="KW-1133">Transmembrane helix</keyword>
<feature type="region of interest" description="Disordered" evidence="10">
    <location>
        <begin position="78"/>
        <end position="120"/>
    </location>
</feature>
<evidence type="ECO:0000256" key="2">
    <source>
        <dbReference type="ARBA" id="ARBA00009726"/>
    </source>
</evidence>
<dbReference type="PROSITE" id="PS00211">
    <property type="entry name" value="ABC_TRANSPORTER_1"/>
    <property type="match status" value="1"/>
</dbReference>
<evidence type="ECO:0000313" key="14">
    <source>
        <dbReference type="EMBL" id="KAF8884421.1"/>
    </source>
</evidence>
<evidence type="ECO:0000256" key="3">
    <source>
        <dbReference type="ARBA" id="ARBA00022448"/>
    </source>
</evidence>
<keyword evidence="4 11" id="KW-0812">Transmembrane</keyword>
<gene>
    <name evidence="14" type="ORF">CPB84DRAFT_1816963</name>
</gene>
<dbReference type="PROSITE" id="PS50929">
    <property type="entry name" value="ABC_TM1F"/>
    <property type="match status" value="2"/>
</dbReference>
<evidence type="ECO:0000256" key="11">
    <source>
        <dbReference type="SAM" id="Phobius"/>
    </source>
</evidence>
<feature type="transmembrane region" description="Helical" evidence="11">
    <location>
        <begin position="943"/>
        <end position="965"/>
    </location>
</feature>
<keyword evidence="15" id="KW-1185">Reference proteome</keyword>
<dbReference type="CDD" id="cd18597">
    <property type="entry name" value="ABC_6TM_YOR1_D1_like"/>
    <property type="match status" value="1"/>
</dbReference>
<dbReference type="Gene3D" id="1.20.1560.10">
    <property type="entry name" value="ABC transporter type 1, transmembrane domain"/>
    <property type="match status" value="2"/>
</dbReference>
<dbReference type="EMBL" id="JADNYJ010000108">
    <property type="protein sequence ID" value="KAF8884421.1"/>
    <property type="molecule type" value="Genomic_DNA"/>
</dbReference>
<organism evidence="14 15">
    <name type="scientific">Gymnopilus junonius</name>
    <name type="common">Spectacular rustgill mushroom</name>
    <name type="synonym">Gymnopilus spectabilis subsp. junonius</name>
    <dbReference type="NCBI Taxonomy" id="109634"/>
    <lineage>
        <taxon>Eukaryota</taxon>
        <taxon>Fungi</taxon>
        <taxon>Dikarya</taxon>
        <taxon>Basidiomycota</taxon>
        <taxon>Agaricomycotina</taxon>
        <taxon>Agaricomycetes</taxon>
        <taxon>Agaricomycetidae</taxon>
        <taxon>Agaricales</taxon>
        <taxon>Agaricineae</taxon>
        <taxon>Hymenogastraceae</taxon>
        <taxon>Gymnopilus</taxon>
    </lineage>
</organism>
<keyword evidence="8 11" id="KW-0472">Membrane</keyword>
<evidence type="ECO:0000256" key="8">
    <source>
        <dbReference type="ARBA" id="ARBA00023136"/>
    </source>
</evidence>
<dbReference type="SUPFAM" id="SSF52540">
    <property type="entry name" value="P-loop containing nucleoside triphosphate hydrolases"/>
    <property type="match status" value="2"/>
</dbReference>
<feature type="region of interest" description="Disordered" evidence="10">
    <location>
        <begin position="831"/>
        <end position="868"/>
    </location>
</feature>
<keyword evidence="9" id="KW-0325">Glycoprotein</keyword>
<dbReference type="InterPro" id="IPR003593">
    <property type="entry name" value="AAA+_ATPase"/>
</dbReference>
<dbReference type="InterPro" id="IPR003439">
    <property type="entry name" value="ABC_transporter-like_ATP-bd"/>
</dbReference>
<feature type="domain" description="ABC transporter" evidence="12">
    <location>
        <begin position="1203"/>
        <end position="1443"/>
    </location>
</feature>
<feature type="domain" description="ABC transporter" evidence="12">
    <location>
        <begin position="571"/>
        <end position="821"/>
    </location>
</feature>
<evidence type="ECO:0000256" key="5">
    <source>
        <dbReference type="ARBA" id="ARBA00022741"/>
    </source>
</evidence>
<evidence type="ECO:0000313" key="15">
    <source>
        <dbReference type="Proteomes" id="UP000724874"/>
    </source>
</evidence>
<evidence type="ECO:0000259" key="12">
    <source>
        <dbReference type="PROSITE" id="PS50893"/>
    </source>
</evidence>
<dbReference type="GO" id="GO:0016020">
    <property type="term" value="C:membrane"/>
    <property type="evidence" value="ECO:0007669"/>
    <property type="project" value="UniProtKB-SubCell"/>
</dbReference>
<keyword evidence="5" id="KW-0547">Nucleotide-binding</keyword>
<dbReference type="CDD" id="cd03244">
    <property type="entry name" value="ABCC_MRP_domain2"/>
    <property type="match status" value="1"/>
</dbReference>
<dbReference type="InterPro" id="IPR011527">
    <property type="entry name" value="ABC1_TM_dom"/>
</dbReference>
<dbReference type="PANTHER" id="PTHR24223">
    <property type="entry name" value="ATP-BINDING CASSETTE SUB-FAMILY C"/>
    <property type="match status" value="1"/>
</dbReference>
<feature type="transmembrane region" description="Helical" evidence="11">
    <location>
        <begin position="1003"/>
        <end position="1024"/>
    </location>
</feature>